<dbReference type="InterPro" id="IPR058706">
    <property type="entry name" value="zf-C2H2_AHC1-like"/>
</dbReference>
<dbReference type="EMBL" id="QZAL01000024">
    <property type="protein sequence ID" value="THW47199.1"/>
    <property type="molecule type" value="Genomic_DNA"/>
</dbReference>
<comment type="caution">
    <text evidence="3">The sequence shown here is derived from an EMBL/GenBank/DDBJ whole genome shotgun (WGS) entry which is preliminary data.</text>
</comment>
<proteinExistence type="predicted"/>
<feature type="region of interest" description="Disordered" evidence="1">
    <location>
        <begin position="378"/>
        <end position="420"/>
    </location>
</feature>
<dbReference type="Proteomes" id="UP000310687">
    <property type="component" value="Unassembled WGS sequence"/>
</dbReference>
<gene>
    <name evidence="3" type="ORF">D6D22_02718</name>
</gene>
<feature type="region of interest" description="Disordered" evidence="1">
    <location>
        <begin position="122"/>
        <end position="145"/>
    </location>
</feature>
<evidence type="ECO:0000256" key="1">
    <source>
        <dbReference type="SAM" id="MobiDB-lite"/>
    </source>
</evidence>
<organism evidence="3 4">
    <name type="scientific">Aureobasidium pullulans</name>
    <name type="common">Black yeast</name>
    <name type="synonym">Pullularia pullulans</name>
    <dbReference type="NCBI Taxonomy" id="5580"/>
    <lineage>
        <taxon>Eukaryota</taxon>
        <taxon>Fungi</taxon>
        <taxon>Dikarya</taxon>
        <taxon>Ascomycota</taxon>
        <taxon>Pezizomycotina</taxon>
        <taxon>Dothideomycetes</taxon>
        <taxon>Dothideomycetidae</taxon>
        <taxon>Dothideales</taxon>
        <taxon>Saccotheciaceae</taxon>
        <taxon>Aureobasidium</taxon>
    </lineage>
</organism>
<feature type="compositionally biased region" description="Basic and acidic residues" evidence="1">
    <location>
        <begin position="602"/>
        <end position="611"/>
    </location>
</feature>
<name>A0A4S8Y123_AURPU</name>
<feature type="compositionally biased region" description="Acidic residues" evidence="1">
    <location>
        <begin position="592"/>
        <end position="601"/>
    </location>
</feature>
<dbReference type="Pfam" id="PF25909">
    <property type="entry name" value="zf-C2H2_AHC1"/>
    <property type="match status" value="1"/>
</dbReference>
<feature type="compositionally biased region" description="Polar residues" evidence="1">
    <location>
        <begin position="457"/>
        <end position="469"/>
    </location>
</feature>
<feature type="region of interest" description="Disordered" evidence="1">
    <location>
        <begin position="273"/>
        <end position="294"/>
    </location>
</feature>
<feature type="region of interest" description="Disordered" evidence="1">
    <location>
        <begin position="212"/>
        <end position="234"/>
    </location>
</feature>
<reference evidence="3 4" key="1">
    <citation type="submission" date="2018-10" db="EMBL/GenBank/DDBJ databases">
        <title>Fifty Aureobasidium pullulans genomes reveal a recombining polyextremotolerant generalist.</title>
        <authorList>
            <person name="Gostincar C."/>
            <person name="Turk M."/>
            <person name="Zajc J."/>
            <person name="Gunde-Cimerman N."/>
        </authorList>
    </citation>
    <scope>NUCLEOTIDE SEQUENCE [LARGE SCALE GENOMIC DNA]</scope>
    <source>
        <strain evidence="3 4">EXF-11013</strain>
    </source>
</reference>
<evidence type="ECO:0000259" key="2">
    <source>
        <dbReference type="Pfam" id="PF25909"/>
    </source>
</evidence>
<feature type="region of interest" description="Disordered" evidence="1">
    <location>
        <begin position="502"/>
        <end position="621"/>
    </location>
</feature>
<feature type="compositionally biased region" description="Polar residues" evidence="1">
    <location>
        <begin position="440"/>
        <end position="449"/>
    </location>
</feature>
<feature type="domain" description="AHC1-like C2H2 zinc-finger" evidence="2">
    <location>
        <begin position="321"/>
        <end position="379"/>
    </location>
</feature>
<evidence type="ECO:0000313" key="3">
    <source>
        <dbReference type="EMBL" id="THW47199.1"/>
    </source>
</evidence>
<evidence type="ECO:0000313" key="4">
    <source>
        <dbReference type="Proteomes" id="UP000310687"/>
    </source>
</evidence>
<feature type="compositionally biased region" description="Low complexity" evidence="1">
    <location>
        <begin position="394"/>
        <end position="408"/>
    </location>
</feature>
<dbReference type="AlphaFoldDB" id="A0A4S8Y123"/>
<feature type="region of interest" description="Disordered" evidence="1">
    <location>
        <begin position="433"/>
        <end position="469"/>
    </location>
</feature>
<sequence>MQSIFRLPWCTDPSGDDKSEKVMFPKIRQSPVVDLSMLSSKLKRKRSVSPSFDSLPAFDHSKRVKVSNVDDDPSLPGRRQVDSQVDINLSDSGLHDLANQALQNPMAKVPLLTPDVSFAASAAKATAPTPPPSAKPKQPLETNDKPELLEGTKESQLQDVIEHQFNLEILLKHRELRLIEQELAKCQTALEQLRRCELMPYPGASGLSESLSCGTGPALKPQSGFTQPQAPSPWGVTDGPYTRHYARWLLNDPTFDSVPFSHVMPGLESYAMQPEGRSTRNSGAGVGKTGRSRSMRDSFGNLSQALPNYPAQSRGKQGPLVIRRLADNLFVKLICNNCQRGDFSSVQGFLNHCRIAHKVDYKSHEAAALDCGKPLEEDESHLIPQGAPVATSGAPKPQQAPKPIVAQAVPPPPAGFVHPLNAQTLPRFTWKRQADEARASVSQTQSRRAVTNKPRKSSASASFHASPLVGSSVTPYLSARFAKHGLGGDLQRATTQAREKIDLGPEPAEDEQPAETPSETPKPNGISAISVSRPAATPVPDGAQGHKGWYSPISRPRPAPIMARHVPEAMLDSPPNLSPHAVDSNPGLVSDHEDDDAPSDLDDVRSERHESPGAVSRLSALRGRTCGDEMAVDLEVDVDDEADGHSVLIRPRSLGLQMRSSGSPSRAK</sequence>
<protein>
    <recommendedName>
        <fullName evidence="2">AHC1-like C2H2 zinc-finger domain-containing protein</fullName>
    </recommendedName>
</protein>
<accession>A0A4S8Y123</accession>